<protein>
    <submittedName>
        <fullName evidence="1">DUF1006 domain containing protein</fullName>
    </submittedName>
</protein>
<name>A0A167H6I1_9GAMM</name>
<dbReference type="Pfam" id="PF06224">
    <property type="entry name" value="AlkZ-like"/>
    <property type="match status" value="1"/>
</dbReference>
<sequence length="420" mass="47882">MTVSTDIPALPILDAQQARLLHLSAQGLLAAPRRRARQGDVLAAIERMRLLQIDTIHVVARSPYLVLFSRLGDYRPEWLDAALADAAIFECWSHEACFAPASDFALHRSARDTRGHHWSMKHAQRMAREQAEPMQRLIDHVRANGAVKAADFERTQGRASAWWGWKDEKRWLEAAFALGHLMIARRENFHRVYDLPERVIGRVQPDWDREALPAAEVRQRQIAAAVKALGIARAAWIADYYRSGRRYRDADLDEPVERGELLRVEVDGWDAAGYVHRDLEADLRRAQAGRLRASHTTLLSPFDPVVWDRTRAGELFGFDYRLECYTPAEKRRFGYFVLPILQRGRLVGRLDAKAHRAEGLFEVKSVHLEPDVVPDATLLADLGRALRACAAWHRTPRIVVRRSDPRDFAKRLRAELAASA</sequence>
<organism evidence="1 2">
    <name type="scientific">Dokdonella koreensis DS-123</name>
    <dbReference type="NCBI Taxonomy" id="1300342"/>
    <lineage>
        <taxon>Bacteria</taxon>
        <taxon>Pseudomonadati</taxon>
        <taxon>Pseudomonadota</taxon>
        <taxon>Gammaproteobacteria</taxon>
        <taxon>Lysobacterales</taxon>
        <taxon>Rhodanobacteraceae</taxon>
        <taxon>Dokdonella</taxon>
    </lineage>
</organism>
<proteinExistence type="predicted"/>
<dbReference type="Proteomes" id="UP000076830">
    <property type="component" value="Chromosome"/>
</dbReference>
<dbReference type="PATRIC" id="fig|1300342.3.peg.3103"/>
<reference evidence="1 2" key="1">
    <citation type="submission" date="2016-04" db="EMBL/GenBank/DDBJ databases">
        <title>Complete genome sequence of Dokdonella koreensis DS-123T.</title>
        <authorList>
            <person name="Kim J.F."/>
            <person name="Lee H."/>
            <person name="Kwak M.-J."/>
        </authorList>
    </citation>
    <scope>NUCLEOTIDE SEQUENCE [LARGE SCALE GENOMIC DNA]</scope>
    <source>
        <strain evidence="1 2">DS-123</strain>
    </source>
</reference>
<evidence type="ECO:0000313" key="2">
    <source>
        <dbReference type="Proteomes" id="UP000076830"/>
    </source>
</evidence>
<dbReference type="KEGG" id="dko:I596_3176"/>
<evidence type="ECO:0000313" key="1">
    <source>
        <dbReference type="EMBL" id="ANB19166.1"/>
    </source>
</evidence>
<dbReference type="STRING" id="1300342.I596_3176"/>
<gene>
    <name evidence="1" type="ORF">I596_3176</name>
</gene>
<dbReference type="EMBL" id="CP015249">
    <property type="protein sequence ID" value="ANB19166.1"/>
    <property type="molecule type" value="Genomic_DNA"/>
</dbReference>
<dbReference type="RefSeq" id="WP_269465537.1">
    <property type="nucleotide sequence ID" value="NZ_CP015249.1"/>
</dbReference>
<dbReference type="PANTHER" id="PTHR30528:SF0">
    <property type="entry name" value="CYTOPLASMIC PROTEIN"/>
    <property type="match status" value="1"/>
</dbReference>
<accession>A0A167H6I1</accession>
<dbReference type="AlphaFoldDB" id="A0A167H6I1"/>
<dbReference type="PANTHER" id="PTHR30528">
    <property type="entry name" value="CYTOPLASMIC PROTEIN"/>
    <property type="match status" value="1"/>
</dbReference>
<keyword evidence="2" id="KW-1185">Reference proteome</keyword>
<dbReference type="InterPro" id="IPR009351">
    <property type="entry name" value="AlkZ-like"/>
</dbReference>